<comment type="caution">
    <text evidence="1">The sequence shown here is derived from an EMBL/GenBank/DDBJ whole genome shotgun (WGS) entry which is preliminary data.</text>
</comment>
<organism evidence="1 2">
    <name type="scientific">Candidatus Scatousia excrementipullorum</name>
    <dbReference type="NCBI Taxonomy" id="2840936"/>
    <lineage>
        <taxon>Bacteria</taxon>
        <taxon>Candidatus Scatousia</taxon>
    </lineage>
</organism>
<reference evidence="1" key="1">
    <citation type="submission" date="2020-10" db="EMBL/GenBank/DDBJ databases">
        <authorList>
            <person name="Gilroy R."/>
        </authorList>
    </citation>
    <scope>NUCLEOTIDE SEQUENCE</scope>
    <source>
        <strain evidence="1">10192</strain>
    </source>
</reference>
<gene>
    <name evidence="1" type="ORF">IAC76_02360</name>
</gene>
<accession>A0A9D9H093</accession>
<evidence type="ECO:0000313" key="2">
    <source>
        <dbReference type="Proteomes" id="UP000823632"/>
    </source>
</evidence>
<dbReference type="Proteomes" id="UP000823632">
    <property type="component" value="Unassembled WGS sequence"/>
</dbReference>
<dbReference type="EMBL" id="JADIND010000050">
    <property type="protein sequence ID" value="MBO8430208.1"/>
    <property type="molecule type" value="Genomic_DNA"/>
</dbReference>
<protein>
    <submittedName>
        <fullName evidence="1">Uncharacterized protein</fullName>
    </submittedName>
</protein>
<sequence length="204" mass="22691">MGKSSFTNGAVRVNGQTKASTYKKGNTVYTDYNMSPYEKQAYDYAQKSFAENLPKLNVFSEDTQNQLQKQLNAYKNKGIETINSIYTPMLNNMKNDIASRFGNFDNSSFLNSLSDIESSRANAISDFAQDMTLKSNDLINDELSRRYNYMSFLNGINNQALNNLSAYSSLASSNSSRGTSSASSTLGDISSYINLGLQLLNTFY</sequence>
<evidence type="ECO:0000313" key="1">
    <source>
        <dbReference type="EMBL" id="MBO8430208.1"/>
    </source>
</evidence>
<proteinExistence type="predicted"/>
<reference evidence="1" key="2">
    <citation type="journal article" date="2021" name="PeerJ">
        <title>Extensive microbial diversity within the chicken gut microbiome revealed by metagenomics and culture.</title>
        <authorList>
            <person name="Gilroy R."/>
            <person name="Ravi A."/>
            <person name="Getino M."/>
            <person name="Pursley I."/>
            <person name="Horton D.L."/>
            <person name="Alikhan N.F."/>
            <person name="Baker D."/>
            <person name="Gharbi K."/>
            <person name="Hall N."/>
            <person name="Watson M."/>
            <person name="Adriaenssens E.M."/>
            <person name="Foster-Nyarko E."/>
            <person name="Jarju S."/>
            <person name="Secka A."/>
            <person name="Antonio M."/>
            <person name="Oren A."/>
            <person name="Chaudhuri R.R."/>
            <person name="La Ragione R."/>
            <person name="Hildebrand F."/>
            <person name="Pallen M.J."/>
        </authorList>
    </citation>
    <scope>NUCLEOTIDE SEQUENCE</scope>
    <source>
        <strain evidence="1">10192</strain>
    </source>
</reference>
<dbReference type="AlphaFoldDB" id="A0A9D9H093"/>
<name>A0A9D9H093_9BACT</name>